<dbReference type="Proteomes" id="UP000023435">
    <property type="component" value="Unassembled WGS sequence"/>
</dbReference>
<dbReference type="PRINTS" id="PR01011">
    <property type="entry name" value="GLUTPROXDASE"/>
</dbReference>
<evidence type="ECO:0000256" key="1">
    <source>
        <dbReference type="ARBA" id="ARBA00006926"/>
    </source>
</evidence>
<dbReference type="InterPro" id="IPR000889">
    <property type="entry name" value="Glutathione_peroxidase"/>
</dbReference>
<name>A0A108U577_9GAMM</name>
<dbReference type="AlphaFoldDB" id="A0A108U577"/>
<feature type="signal peptide" evidence="6">
    <location>
        <begin position="1"/>
        <end position="32"/>
    </location>
</feature>
<dbReference type="Gene3D" id="3.40.30.10">
    <property type="entry name" value="Glutaredoxin"/>
    <property type="match status" value="1"/>
</dbReference>
<proteinExistence type="inferred from homology"/>
<dbReference type="Pfam" id="PF00255">
    <property type="entry name" value="GSHPx"/>
    <property type="match status" value="1"/>
</dbReference>
<feature type="chain" id="PRO_5007131528" description="Glutathione peroxidase" evidence="6">
    <location>
        <begin position="33"/>
        <end position="213"/>
    </location>
</feature>
<dbReference type="PANTHER" id="PTHR11592">
    <property type="entry name" value="GLUTATHIONE PEROXIDASE"/>
    <property type="match status" value="1"/>
</dbReference>
<dbReference type="PROSITE" id="PS51355">
    <property type="entry name" value="GLUTATHIONE_PEROXID_3"/>
    <property type="match status" value="1"/>
</dbReference>
<reference evidence="8 9" key="1">
    <citation type="journal article" date="2014" name="Genome Announc.">
        <title>Draft Genome Sequence of Lysobacter capsici AZ78, a Bacterium Antagonistic to Plant-Pathogenic Oomycetes.</title>
        <authorList>
            <person name="Puopolo G."/>
            <person name="Sonego P."/>
            <person name="Engelen K."/>
            <person name="Pertot I."/>
        </authorList>
    </citation>
    <scope>NUCLEOTIDE SEQUENCE [LARGE SCALE GENOMIC DNA]</scope>
    <source>
        <strain evidence="8 9">AZ78</strain>
    </source>
</reference>
<keyword evidence="3 4" id="KW-0560">Oxidoreductase</keyword>
<evidence type="ECO:0000256" key="5">
    <source>
        <dbReference type="SAM" id="MobiDB-lite"/>
    </source>
</evidence>
<dbReference type="InterPro" id="IPR013766">
    <property type="entry name" value="Thioredoxin_domain"/>
</dbReference>
<dbReference type="GO" id="GO:0034599">
    <property type="term" value="P:cellular response to oxidative stress"/>
    <property type="evidence" value="ECO:0007669"/>
    <property type="project" value="TreeGrafter"/>
</dbReference>
<feature type="region of interest" description="Disordered" evidence="5">
    <location>
        <begin position="193"/>
        <end position="213"/>
    </location>
</feature>
<evidence type="ECO:0000313" key="8">
    <source>
        <dbReference type="EMBL" id="KWS02773.1"/>
    </source>
</evidence>
<dbReference type="RefSeq" id="WP_051547022.1">
    <property type="nucleotide sequence ID" value="NZ_JAJA02000001.1"/>
</dbReference>
<feature type="compositionally biased region" description="Low complexity" evidence="5">
    <location>
        <begin position="196"/>
        <end position="213"/>
    </location>
</feature>
<feature type="domain" description="Thioredoxin" evidence="7">
    <location>
        <begin position="31"/>
        <end position="192"/>
    </location>
</feature>
<evidence type="ECO:0000256" key="4">
    <source>
        <dbReference type="RuleBase" id="RU000499"/>
    </source>
</evidence>
<dbReference type="PROSITE" id="PS51352">
    <property type="entry name" value="THIOREDOXIN_2"/>
    <property type="match status" value="1"/>
</dbReference>
<dbReference type="CDD" id="cd00340">
    <property type="entry name" value="GSH_Peroxidase"/>
    <property type="match status" value="1"/>
</dbReference>
<protein>
    <recommendedName>
        <fullName evidence="4">Glutathione peroxidase</fullName>
    </recommendedName>
</protein>
<evidence type="ECO:0000256" key="2">
    <source>
        <dbReference type="ARBA" id="ARBA00022559"/>
    </source>
</evidence>
<evidence type="ECO:0000256" key="6">
    <source>
        <dbReference type="SAM" id="SignalP"/>
    </source>
</evidence>
<organism evidence="8 9">
    <name type="scientific">Lysobacter capsici AZ78</name>
    <dbReference type="NCBI Taxonomy" id="1444315"/>
    <lineage>
        <taxon>Bacteria</taxon>
        <taxon>Pseudomonadati</taxon>
        <taxon>Pseudomonadota</taxon>
        <taxon>Gammaproteobacteria</taxon>
        <taxon>Lysobacterales</taxon>
        <taxon>Lysobacteraceae</taxon>
        <taxon>Lysobacter</taxon>
    </lineage>
</organism>
<keyword evidence="2 4" id="KW-0575">Peroxidase</keyword>
<keyword evidence="6" id="KW-0732">Signal</keyword>
<evidence type="ECO:0000259" key="7">
    <source>
        <dbReference type="PROSITE" id="PS51352"/>
    </source>
</evidence>
<dbReference type="PANTHER" id="PTHR11592:SF40">
    <property type="entry name" value="THIOREDOXIN_GLUTATHIONE PEROXIDASE BTUE"/>
    <property type="match status" value="1"/>
</dbReference>
<accession>A0A108U577</accession>
<dbReference type="GO" id="GO:0004601">
    <property type="term" value="F:peroxidase activity"/>
    <property type="evidence" value="ECO:0007669"/>
    <property type="project" value="UniProtKB-KW"/>
</dbReference>
<comment type="similarity">
    <text evidence="1 4">Belongs to the glutathione peroxidase family.</text>
</comment>
<evidence type="ECO:0000256" key="3">
    <source>
        <dbReference type="ARBA" id="ARBA00023002"/>
    </source>
</evidence>
<sequence>MTFPSLSRPRPARIAGLSVLVCLVLAAGSAAAAGGGLLDRSFRPLAGKVPVDLQKAYGGDVVLVVNTASKCGFTPQFEALEGLQSKYKAKGFAVLGFPSGDFRAQEFEDEKQIQEFCTLTYGVKFPMFEKVHVIGDQATPLYKDLAKAAGEAPKWNFHKYLIGRDGKLIASYGSKVTPDDPSIVAAIERALGAPRAKGGAASASTSAAAKKSP</sequence>
<dbReference type="OrthoDB" id="9785502at2"/>
<comment type="caution">
    <text evidence="8">The sequence shown here is derived from an EMBL/GenBank/DDBJ whole genome shotgun (WGS) entry which is preliminary data.</text>
</comment>
<dbReference type="EMBL" id="JAJA02000001">
    <property type="protein sequence ID" value="KWS02773.1"/>
    <property type="molecule type" value="Genomic_DNA"/>
</dbReference>
<evidence type="ECO:0000313" key="9">
    <source>
        <dbReference type="Proteomes" id="UP000023435"/>
    </source>
</evidence>
<gene>
    <name evidence="8" type="ORF">AZ78_0319</name>
</gene>
<dbReference type="SUPFAM" id="SSF52833">
    <property type="entry name" value="Thioredoxin-like"/>
    <property type="match status" value="1"/>
</dbReference>
<dbReference type="InterPro" id="IPR036249">
    <property type="entry name" value="Thioredoxin-like_sf"/>
</dbReference>
<keyword evidence="9" id="KW-1185">Reference proteome</keyword>